<dbReference type="AlphaFoldDB" id="A0A225W029"/>
<evidence type="ECO:0000256" key="1">
    <source>
        <dbReference type="SAM" id="MobiDB-lite"/>
    </source>
</evidence>
<dbReference type="Proteomes" id="UP000198211">
    <property type="component" value="Unassembled WGS sequence"/>
</dbReference>
<organism evidence="2 3">
    <name type="scientific">Phytophthora megakarya</name>
    <dbReference type="NCBI Taxonomy" id="4795"/>
    <lineage>
        <taxon>Eukaryota</taxon>
        <taxon>Sar</taxon>
        <taxon>Stramenopiles</taxon>
        <taxon>Oomycota</taxon>
        <taxon>Peronosporomycetes</taxon>
        <taxon>Peronosporales</taxon>
        <taxon>Peronosporaceae</taxon>
        <taxon>Phytophthora</taxon>
    </lineage>
</organism>
<evidence type="ECO:0000313" key="2">
    <source>
        <dbReference type="EMBL" id="OWZ10569.1"/>
    </source>
</evidence>
<proteinExistence type="predicted"/>
<reference evidence="3" key="1">
    <citation type="submission" date="2017-03" db="EMBL/GenBank/DDBJ databases">
        <title>Phytopthora megakarya and P. palmivora, two closely related causual agents of cacao black pod achieved similar genome size and gene model numbers by different mechanisms.</title>
        <authorList>
            <person name="Ali S."/>
            <person name="Shao J."/>
            <person name="Larry D.J."/>
            <person name="Kronmiller B."/>
            <person name="Shen D."/>
            <person name="Strem M.D."/>
            <person name="Melnick R.L."/>
            <person name="Guiltinan M.J."/>
            <person name="Tyler B.M."/>
            <person name="Meinhardt L.W."/>
            <person name="Bailey B.A."/>
        </authorList>
    </citation>
    <scope>NUCLEOTIDE SEQUENCE [LARGE SCALE GENOMIC DNA]</scope>
    <source>
        <strain evidence="3">zdho120</strain>
    </source>
</reference>
<gene>
    <name evidence="2" type="ORF">PHMEG_00016562</name>
</gene>
<sequence>MELVEARRKKRKAGTPAASSAPPVQITTTEFPPDSPPSILTLAAAADRELPCDEDIVYPTIDGDQRTSSDICTTAVSAATAAPADAALSRHGRPPQASEFNLDEFAQDFTGHVPAPPSAVPRPSLTDQVDQLFQMFFDLCRELQVAATERQGQLSQPRQLCCSSFPLPRVRVKGEYYPPQAHQLAAHRMFRDLNSDEGRWLSPMSFVLHVRELECVRFDAPPAVLMAVFSGRLGSRIKRVDGHAFSPTIRARATTTWVDQRQLLGRCLAPVPHCQLQMQGVGHTKTCWSRSTVSSRLMTLCGTTTSAASSHA</sequence>
<keyword evidence="3" id="KW-1185">Reference proteome</keyword>
<accession>A0A225W029</accession>
<evidence type="ECO:0000313" key="3">
    <source>
        <dbReference type="Proteomes" id="UP000198211"/>
    </source>
</evidence>
<comment type="caution">
    <text evidence="2">The sequence shown here is derived from an EMBL/GenBank/DDBJ whole genome shotgun (WGS) entry which is preliminary data.</text>
</comment>
<dbReference type="OrthoDB" id="10646086at2759"/>
<feature type="region of interest" description="Disordered" evidence="1">
    <location>
        <begin position="1"/>
        <end position="36"/>
    </location>
</feature>
<dbReference type="EMBL" id="NBNE01002405">
    <property type="protein sequence ID" value="OWZ10569.1"/>
    <property type="molecule type" value="Genomic_DNA"/>
</dbReference>
<name>A0A225W029_9STRA</name>
<protein>
    <submittedName>
        <fullName evidence="2">Uncharacterized protein</fullName>
    </submittedName>
</protein>